<organism evidence="7 8">
    <name type="scientific">Agarivorans aestuarii</name>
    <dbReference type="NCBI Taxonomy" id="1563703"/>
    <lineage>
        <taxon>Bacteria</taxon>
        <taxon>Pseudomonadati</taxon>
        <taxon>Pseudomonadota</taxon>
        <taxon>Gammaproteobacteria</taxon>
        <taxon>Alteromonadales</taxon>
        <taxon>Alteromonadaceae</taxon>
        <taxon>Agarivorans</taxon>
    </lineage>
</organism>
<reference evidence="7 8" key="2">
    <citation type="submission" date="2023-12" db="EMBL/GenBank/DDBJ databases">
        <authorList>
            <consortium name="Cladostephus spongiosus"/>
            <person name="Lorente B."/>
            <person name="Cabral C."/>
            <person name="Frias J."/>
            <person name="Faria J."/>
            <person name="Toubarro D."/>
        </authorList>
    </citation>
    <scope>NUCLEOTIDE SEQUENCE [LARGE SCALE GENOMIC DNA]</scope>
    <source>
        <strain evidence="7 8">ZMCS4</strain>
    </source>
</reference>
<evidence type="ECO:0000256" key="3">
    <source>
        <dbReference type="ARBA" id="ARBA00022692"/>
    </source>
</evidence>
<dbReference type="InterPro" id="IPR002781">
    <property type="entry name" value="TM_pro_TauE-like"/>
</dbReference>
<evidence type="ECO:0000256" key="2">
    <source>
        <dbReference type="ARBA" id="ARBA00009142"/>
    </source>
</evidence>
<dbReference type="PANTHER" id="PTHR43483:SF3">
    <property type="entry name" value="MEMBRANE TRANSPORTER PROTEIN HI_0806-RELATED"/>
    <property type="match status" value="1"/>
</dbReference>
<dbReference type="EMBL" id="JAYDYW010000015">
    <property type="protein sequence ID" value="MEE1675706.1"/>
    <property type="molecule type" value="Genomic_DNA"/>
</dbReference>
<keyword evidence="4 6" id="KW-1133">Transmembrane helix</keyword>
<evidence type="ECO:0000256" key="4">
    <source>
        <dbReference type="ARBA" id="ARBA00022989"/>
    </source>
</evidence>
<comment type="subcellular location">
    <subcellularLocation>
        <location evidence="6">Cell membrane</location>
        <topology evidence="6">Multi-pass membrane protein</topology>
    </subcellularLocation>
    <subcellularLocation>
        <location evidence="1">Membrane</location>
        <topology evidence="1">Multi-pass membrane protein</topology>
    </subcellularLocation>
</comment>
<feature type="transmembrane region" description="Helical" evidence="6">
    <location>
        <begin position="6"/>
        <end position="33"/>
    </location>
</feature>
<comment type="caution">
    <text evidence="7">The sequence shown here is derived from an EMBL/GenBank/DDBJ whole genome shotgun (WGS) entry which is preliminary data.</text>
</comment>
<dbReference type="PANTHER" id="PTHR43483">
    <property type="entry name" value="MEMBRANE TRANSPORTER PROTEIN HI_0806-RELATED"/>
    <property type="match status" value="1"/>
</dbReference>
<feature type="transmembrane region" description="Helical" evidence="6">
    <location>
        <begin position="78"/>
        <end position="98"/>
    </location>
</feature>
<accession>A0ABU7G8M6</accession>
<name>A0ABU7G8M6_9ALTE</name>
<evidence type="ECO:0000256" key="6">
    <source>
        <dbReference type="RuleBase" id="RU363041"/>
    </source>
</evidence>
<dbReference type="Pfam" id="PF01925">
    <property type="entry name" value="TauE"/>
    <property type="match status" value="1"/>
</dbReference>
<gene>
    <name evidence="7" type="ORF">SNR37_001032</name>
</gene>
<evidence type="ECO:0000313" key="7">
    <source>
        <dbReference type="EMBL" id="MEE1675706.1"/>
    </source>
</evidence>
<dbReference type="RefSeq" id="WP_329776514.1">
    <property type="nucleotide sequence ID" value="NZ_JAYDYW010000015.1"/>
</dbReference>
<feature type="transmembrane region" description="Helical" evidence="6">
    <location>
        <begin position="105"/>
        <end position="122"/>
    </location>
</feature>
<evidence type="ECO:0000313" key="8">
    <source>
        <dbReference type="Proteomes" id="UP001310248"/>
    </source>
</evidence>
<evidence type="ECO:0000256" key="1">
    <source>
        <dbReference type="ARBA" id="ARBA00004141"/>
    </source>
</evidence>
<feature type="transmembrane region" description="Helical" evidence="6">
    <location>
        <begin position="142"/>
        <end position="167"/>
    </location>
</feature>
<feature type="transmembrane region" description="Helical" evidence="6">
    <location>
        <begin position="207"/>
        <end position="230"/>
    </location>
</feature>
<keyword evidence="5 6" id="KW-0472">Membrane</keyword>
<feature type="transmembrane region" description="Helical" evidence="6">
    <location>
        <begin position="174"/>
        <end position="195"/>
    </location>
</feature>
<dbReference type="Proteomes" id="UP001310248">
    <property type="component" value="Unassembled WGS sequence"/>
</dbReference>
<comment type="similarity">
    <text evidence="2 6">Belongs to the 4-toluene sulfonate uptake permease (TSUP) (TC 2.A.102) family.</text>
</comment>
<sequence>MFLSFLLIGAVAGLMSGLFGIGGGLVIVPVLIGSFGAMGFASDSAIHLAIGTSLASIIVTASSASYAHYCRGSIDWQVVNRLGIGLIVGSMVGAWVATQLHADHLSTYFAAFLLFMATYMAFGRTPKAQRSLPGPIGTGLLGTLVGSISAMFGIGGGTITFPSLSWFGVPAPKAVAISAVCGLPIALVGTISYIYNGWHVAELPSWSLGYVYLPAWCGIVLTSSVFARLGSRLAYRLPARRLKQAFALLLLVMAIKLLTE</sequence>
<protein>
    <recommendedName>
        <fullName evidence="6">Probable membrane transporter protein</fullName>
    </recommendedName>
</protein>
<keyword evidence="6" id="KW-1003">Cell membrane</keyword>
<reference evidence="8" key="1">
    <citation type="submission" date="2023-07" db="EMBL/GenBank/DDBJ databases">
        <title>Draft genome sequence of Agarivorans aestuarii strain ZMCS4, a CAZymes producing bacteria isolated from the marine brown algae Clodostephus spongiosus.</title>
        <authorList>
            <person name="Lorente B."/>
            <person name="Cabral C."/>
            <person name="Frias J."/>
            <person name="Faria J."/>
            <person name="Toubarro D."/>
        </authorList>
    </citation>
    <scope>NUCLEOTIDE SEQUENCE [LARGE SCALE GENOMIC DNA]</scope>
    <source>
        <strain evidence="8">ZMCS4</strain>
    </source>
</reference>
<feature type="transmembrane region" description="Helical" evidence="6">
    <location>
        <begin position="45"/>
        <end position="66"/>
    </location>
</feature>
<proteinExistence type="inferred from homology"/>
<keyword evidence="3 6" id="KW-0812">Transmembrane</keyword>
<keyword evidence="8" id="KW-1185">Reference proteome</keyword>
<evidence type="ECO:0000256" key="5">
    <source>
        <dbReference type="ARBA" id="ARBA00023136"/>
    </source>
</evidence>